<gene>
    <name evidence="2" type="primary">dnaB_1</name>
    <name evidence="2" type="ORF">NCTC10181_00166</name>
</gene>
<evidence type="ECO:0000313" key="3">
    <source>
        <dbReference type="Proteomes" id="UP000290985"/>
    </source>
</evidence>
<dbReference type="Pfam" id="PF25888">
    <property type="entry name" value="WHD_DnaB"/>
    <property type="match status" value="1"/>
</dbReference>
<dbReference type="Proteomes" id="UP000290985">
    <property type="component" value="Chromosome"/>
</dbReference>
<proteinExistence type="predicted"/>
<accession>A0A449B185</accession>
<feature type="domain" description="Replicative helicase loading/DNA remodeling protein DnaB N-terminal winged helix" evidence="1">
    <location>
        <begin position="9"/>
        <end position="207"/>
    </location>
</feature>
<evidence type="ECO:0000259" key="1">
    <source>
        <dbReference type="Pfam" id="PF25888"/>
    </source>
</evidence>
<dbReference type="KEGG" id="mcit:NCTC10181_00166"/>
<reference evidence="2 3" key="1">
    <citation type="submission" date="2019-01" db="EMBL/GenBank/DDBJ databases">
        <authorList>
            <consortium name="Pathogen Informatics"/>
        </authorList>
    </citation>
    <scope>NUCLEOTIDE SEQUENCE [LARGE SCALE GENOMIC DNA]</scope>
    <source>
        <strain evidence="2 3">NCTC10181</strain>
    </source>
</reference>
<dbReference type="AlphaFoldDB" id="A0A449B185"/>
<name>A0A449B185_9BACT</name>
<dbReference type="RefSeq" id="WP_129725171.1">
    <property type="nucleotide sequence ID" value="NZ_LR215036.1"/>
</dbReference>
<organism evidence="2 3">
    <name type="scientific">Mycoplasmopsis citelli</name>
    <dbReference type="NCBI Taxonomy" id="171281"/>
    <lineage>
        <taxon>Bacteria</taxon>
        <taxon>Bacillati</taxon>
        <taxon>Mycoplasmatota</taxon>
        <taxon>Mycoplasmoidales</taxon>
        <taxon>Metamycoplasmataceae</taxon>
        <taxon>Mycoplasmopsis</taxon>
    </lineage>
</organism>
<sequence>MQNITYNYFTIERSEDLTPSDQDNVLKFYLPIIGSGAVTLYNFLYNKIKVDKLYHSEFTFSGLCSFLNLDLALLAESRSKLEGIGLLKTYFNEQTNKLMFLIKRPLNKEEVKSNRLLKNALINVLGNDIVENLLESNVVKRTIISEHMQDISANFFEVFGEIKPPKVPRSIDLVIEAGKRIEESVKNNSFSSFKNIELKMPLHFLDKEIQNEYQALHAYKPLDFYNYLAKNQPQENANEIIKEFESLGFEYKVINFAMLISYLSSKVVLLKQVSSILKELKGKDILSFELAENYLDGKYSNHKIYKKSIQSKNYIKRIYLNSI</sequence>
<dbReference type="OrthoDB" id="395744at2"/>
<evidence type="ECO:0000313" key="2">
    <source>
        <dbReference type="EMBL" id="VEU74331.1"/>
    </source>
</evidence>
<keyword evidence="3" id="KW-1185">Reference proteome</keyword>
<dbReference type="EMBL" id="LR215036">
    <property type="protein sequence ID" value="VEU74331.1"/>
    <property type="molecule type" value="Genomic_DNA"/>
</dbReference>
<dbReference type="InterPro" id="IPR058660">
    <property type="entry name" value="WHD_DnaB"/>
</dbReference>
<protein>
    <submittedName>
        <fullName evidence="2">DnaD domain-containing protein</fullName>
    </submittedName>
</protein>